<evidence type="ECO:0000256" key="1">
    <source>
        <dbReference type="SAM" id="MobiDB-lite"/>
    </source>
</evidence>
<keyword evidence="3" id="KW-1185">Reference proteome</keyword>
<name>A0A1M5IBV5_9GAMM</name>
<gene>
    <name evidence="2" type="ORF">SAMN02745753_03583</name>
</gene>
<reference evidence="3" key="1">
    <citation type="submission" date="2016-11" db="EMBL/GenBank/DDBJ databases">
        <authorList>
            <person name="Varghese N."/>
            <person name="Submissions S."/>
        </authorList>
    </citation>
    <scope>NUCLEOTIDE SEQUENCE [LARGE SCALE GENOMIC DNA]</scope>
    <source>
        <strain evidence="3">DSM 16579</strain>
    </source>
</reference>
<dbReference type="RefSeq" id="WP_072841026.1">
    <property type="nucleotide sequence ID" value="NZ_FQVF01000018.1"/>
</dbReference>
<feature type="region of interest" description="Disordered" evidence="1">
    <location>
        <begin position="92"/>
        <end position="138"/>
    </location>
</feature>
<evidence type="ECO:0000313" key="2">
    <source>
        <dbReference type="EMBL" id="SHG25263.1"/>
    </source>
</evidence>
<organism evidence="2 3">
    <name type="scientific">Marinomonas polaris DSM 16579</name>
    <dbReference type="NCBI Taxonomy" id="1122206"/>
    <lineage>
        <taxon>Bacteria</taxon>
        <taxon>Pseudomonadati</taxon>
        <taxon>Pseudomonadota</taxon>
        <taxon>Gammaproteobacteria</taxon>
        <taxon>Oceanospirillales</taxon>
        <taxon>Oceanospirillaceae</taxon>
        <taxon>Marinomonas</taxon>
    </lineage>
</organism>
<dbReference type="Proteomes" id="UP000184517">
    <property type="component" value="Unassembled WGS sequence"/>
</dbReference>
<evidence type="ECO:0000313" key="3">
    <source>
        <dbReference type="Proteomes" id="UP000184517"/>
    </source>
</evidence>
<feature type="compositionally biased region" description="Polar residues" evidence="1">
    <location>
        <begin position="92"/>
        <end position="116"/>
    </location>
</feature>
<accession>A0A1M5IBV5</accession>
<dbReference type="STRING" id="1122206.SAMN02745753_03583"/>
<dbReference type="AlphaFoldDB" id="A0A1M5IBV5"/>
<dbReference type="OrthoDB" id="6106580at2"/>
<dbReference type="EMBL" id="FQVF01000018">
    <property type="protein sequence ID" value="SHG25263.1"/>
    <property type="molecule type" value="Genomic_DNA"/>
</dbReference>
<sequence length="138" mass="14991">MFGLKQMHQKRERLYLRTQVLEKRAKLSRDNAVDNILDKATSPTGLIASFVLGASTQLDITRKARKNLLNGASRDVLSFLVAQVSAYVANSTAQMNASAESTPSKGEEQTTASQQPHSDEENLSQETPSAAPKDTGTL</sequence>
<proteinExistence type="predicted"/>
<protein>
    <submittedName>
        <fullName evidence="2">Uncharacterized protein</fullName>
    </submittedName>
</protein>